<gene>
    <name evidence="3" type="ORF">C1Y40_05678</name>
</gene>
<accession>A0A2S8BBY4</accession>
<evidence type="ECO:0000313" key="3">
    <source>
        <dbReference type="EMBL" id="PQM44162.1"/>
    </source>
</evidence>
<evidence type="ECO:0000313" key="4">
    <source>
        <dbReference type="Proteomes" id="UP000238296"/>
    </source>
</evidence>
<name>A0A2S8BBY4_9MYCO</name>
<keyword evidence="2" id="KW-0472">Membrane</keyword>
<evidence type="ECO:0000256" key="2">
    <source>
        <dbReference type="SAM" id="Phobius"/>
    </source>
</evidence>
<proteinExistence type="predicted"/>
<feature type="region of interest" description="Disordered" evidence="1">
    <location>
        <begin position="47"/>
        <end position="96"/>
    </location>
</feature>
<comment type="caution">
    <text evidence="3">The sequence shown here is derived from an EMBL/GenBank/DDBJ whole genome shotgun (WGS) entry which is preliminary data.</text>
</comment>
<sequence>MAALAEHGVDMIDTTPSMFAQLRAFGLLAEVPLAVLAWVGKRSARRCGRRSAPNAPAPAWPRTTATAPPRPRWRRWSPTSPPTTNRRSGGRPPTPAATCWTPRCARCRPACPASCIWPVRSSPAAIWAGPARPAADSSPTRSSRGSGCTAPATWCAAPATARCTTWAAPTARSRSAATGSNPTKSPPRCSRIRRWPRPGCWSATTAAAPG</sequence>
<organism evidence="3 4">
    <name type="scientific">Mycobacterium talmoniae</name>
    <dbReference type="NCBI Taxonomy" id="1858794"/>
    <lineage>
        <taxon>Bacteria</taxon>
        <taxon>Bacillati</taxon>
        <taxon>Actinomycetota</taxon>
        <taxon>Actinomycetes</taxon>
        <taxon>Mycobacteriales</taxon>
        <taxon>Mycobacteriaceae</taxon>
        <taxon>Mycobacterium</taxon>
    </lineage>
</organism>
<protein>
    <submittedName>
        <fullName evidence="3">Uncharacterized protein</fullName>
    </submittedName>
</protein>
<evidence type="ECO:0000256" key="1">
    <source>
        <dbReference type="SAM" id="MobiDB-lite"/>
    </source>
</evidence>
<dbReference type="Proteomes" id="UP000238296">
    <property type="component" value="Unassembled WGS sequence"/>
</dbReference>
<feature type="transmembrane region" description="Helical" evidence="2">
    <location>
        <begin position="20"/>
        <end position="40"/>
    </location>
</feature>
<dbReference type="AlphaFoldDB" id="A0A2S8BBY4"/>
<reference evidence="3 4" key="1">
    <citation type="journal article" date="2017" name="Int. J. Syst. Evol. Microbiol.">
        <title>Mycobacterium talmoniae sp. nov., a slowly growing mycobacterium isolated from human respiratory samples.</title>
        <authorList>
            <person name="Davidson R.M."/>
            <person name="DeGroote M.A."/>
            <person name="Marola J.L."/>
            <person name="Buss S."/>
            <person name="Jones V."/>
            <person name="McNeil M.R."/>
            <person name="Freifeld A.G."/>
            <person name="Elaine Epperson L."/>
            <person name="Hasan N.A."/>
            <person name="Jackson M."/>
            <person name="Iwen P.C."/>
            <person name="Salfinger M."/>
            <person name="Strong M."/>
        </authorList>
    </citation>
    <scope>NUCLEOTIDE SEQUENCE [LARGE SCALE GENOMIC DNA]</scope>
    <source>
        <strain evidence="3 4">ATCC BAA-2683</strain>
    </source>
</reference>
<keyword evidence="2" id="KW-1133">Transmembrane helix</keyword>
<feature type="compositionally biased region" description="Low complexity" evidence="1">
    <location>
        <begin position="76"/>
        <end position="87"/>
    </location>
</feature>
<keyword evidence="2" id="KW-0812">Transmembrane</keyword>
<feature type="region of interest" description="Disordered" evidence="1">
    <location>
        <begin position="171"/>
        <end position="210"/>
    </location>
</feature>
<dbReference type="EMBL" id="PPEA01000938">
    <property type="protein sequence ID" value="PQM44162.1"/>
    <property type="molecule type" value="Genomic_DNA"/>
</dbReference>